<sequence>MKILTLAALLALAPTLSLAMGCDHGKKSTQAMTCAAGTTYDADTKACLPISS</sequence>
<dbReference type="Proteomes" id="UP000244446">
    <property type="component" value="Unassembled WGS sequence"/>
</dbReference>
<dbReference type="RefSeq" id="WP_108692426.1">
    <property type="nucleotide sequence ID" value="NZ_QCYH01000006.1"/>
</dbReference>
<accession>A0A2T7G5V7</accession>
<name>A0A2T7G5V7_9RHOB</name>
<dbReference type="AlphaFoldDB" id="A0A2T7G5V7"/>
<evidence type="ECO:0000313" key="3">
    <source>
        <dbReference type="Proteomes" id="UP000244446"/>
    </source>
</evidence>
<comment type="caution">
    <text evidence="2">The sequence shown here is derived from an EMBL/GenBank/DDBJ whole genome shotgun (WGS) entry which is preliminary data.</text>
</comment>
<evidence type="ECO:0000313" key="2">
    <source>
        <dbReference type="EMBL" id="PVA09803.1"/>
    </source>
</evidence>
<keyword evidence="1" id="KW-0732">Signal</keyword>
<organism evidence="2 3">
    <name type="scientific">Pelagivirga sediminicola</name>
    <dbReference type="NCBI Taxonomy" id="2170575"/>
    <lineage>
        <taxon>Bacteria</taxon>
        <taxon>Pseudomonadati</taxon>
        <taxon>Pseudomonadota</taxon>
        <taxon>Alphaproteobacteria</taxon>
        <taxon>Rhodobacterales</taxon>
        <taxon>Paracoccaceae</taxon>
        <taxon>Pelagivirga</taxon>
    </lineage>
</organism>
<proteinExistence type="predicted"/>
<keyword evidence="2" id="KW-0456">Lyase</keyword>
<dbReference type="GO" id="GO:0016829">
    <property type="term" value="F:lyase activity"/>
    <property type="evidence" value="ECO:0007669"/>
    <property type="project" value="UniProtKB-KW"/>
</dbReference>
<gene>
    <name evidence="2" type="ORF">DC366_11830</name>
</gene>
<dbReference type="EMBL" id="QCYH01000006">
    <property type="protein sequence ID" value="PVA09803.1"/>
    <property type="molecule type" value="Genomic_DNA"/>
</dbReference>
<dbReference type="OrthoDB" id="7728294at2"/>
<feature type="chain" id="PRO_5015458254" evidence="1">
    <location>
        <begin position="20"/>
        <end position="52"/>
    </location>
</feature>
<evidence type="ECO:0000256" key="1">
    <source>
        <dbReference type="SAM" id="SignalP"/>
    </source>
</evidence>
<feature type="signal peptide" evidence="1">
    <location>
        <begin position="1"/>
        <end position="19"/>
    </location>
</feature>
<protein>
    <submittedName>
        <fullName evidence="2">Adenylosuccinate lyase</fullName>
    </submittedName>
</protein>
<dbReference type="PROSITE" id="PS51257">
    <property type="entry name" value="PROKAR_LIPOPROTEIN"/>
    <property type="match status" value="1"/>
</dbReference>
<keyword evidence="3" id="KW-1185">Reference proteome</keyword>
<reference evidence="2 3" key="1">
    <citation type="submission" date="2018-04" db="EMBL/GenBank/DDBJ databases">
        <title>Pelagivirga bohaiensis gen. nov., sp. nov., a bacterium isolated from the Bohai Sea.</title>
        <authorList>
            <person name="Ji X."/>
        </authorList>
    </citation>
    <scope>NUCLEOTIDE SEQUENCE [LARGE SCALE GENOMIC DNA]</scope>
    <source>
        <strain evidence="2 3">BH-SD19</strain>
    </source>
</reference>